<dbReference type="RefSeq" id="WP_004070608.1">
    <property type="nucleotide sequence ID" value="NZ_VIRB01000040.1"/>
</dbReference>
<evidence type="ECO:0000313" key="2">
    <source>
        <dbReference type="Proteomes" id="UP000474104"/>
    </source>
</evidence>
<dbReference type="AlphaFoldDB" id="A0A9X5H5L8"/>
<dbReference type="OrthoDB" id="9792958at2"/>
<protein>
    <submittedName>
        <fullName evidence="1">Uncharacterized protein</fullName>
    </submittedName>
</protein>
<reference evidence="1 2" key="1">
    <citation type="submission" date="2019-07" db="EMBL/GenBank/DDBJ databases">
        <title>Draft genome sequences of 15 bacterial species constituting the stable defined intestinal microbiota of the GM15 gnotobiotic mouse model.</title>
        <authorList>
            <person name="Elie C."/>
            <person name="Mathieu A."/>
            <person name="Saliou A."/>
            <person name="Darnaud M."/>
            <person name="Leulier F."/>
            <person name="Tamellini A."/>
        </authorList>
    </citation>
    <scope>NUCLEOTIDE SEQUENCE [LARGE SCALE GENOMIC DNA]</scope>
    <source>
        <strain evidence="2">ASF 502</strain>
    </source>
</reference>
<sequence length="111" mass="13180">MNEVFETLAGVFEELRSESEDREYSVQTEEAKAASRELKKKQKAFEAYLSKLSKEDREFLEDYMDTVDHVHYKEEQRAYYQGFVDSIQVLDGLGIIKKRMRIKELLKIFSK</sequence>
<comment type="caution">
    <text evidence="1">The sequence shown here is derived from an EMBL/GenBank/DDBJ whole genome shotgun (WGS) entry which is preliminary data.</text>
</comment>
<gene>
    <name evidence="1" type="ORF">FMM80_05885</name>
</gene>
<organism evidence="1 2">
    <name type="scientific">Schaedlerella arabinosiphila</name>
    <dbReference type="NCBI Taxonomy" id="2044587"/>
    <lineage>
        <taxon>Bacteria</taxon>
        <taxon>Bacillati</taxon>
        <taxon>Bacillota</taxon>
        <taxon>Clostridia</taxon>
        <taxon>Lachnospirales</taxon>
        <taxon>Lachnospiraceae</taxon>
        <taxon>Schaedlerella</taxon>
    </lineage>
</organism>
<dbReference type="Proteomes" id="UP000474104">
    <property type="component" value="Unassembled WGS sequence"/>
</dbReference>
<accession>A0A9X5H5L8</accession>
<dbReference type="EMBL" id="VIRB01000040">
    <property type="protein sequence ID" value="NDO68258.1"/>
    <property type="molecule type" value="Genomic_DNA"/>
</dbReference>
<evidence type="ECO:0000313" key="1">
    <source>
        <dbReference type="EMBL" id="NDO68258.1"/>
    </source>
</evidence>
<proteinExistence type="predicted"/>
<name>A0A9X5H5L8_9FIRM</name>